<evidence type="ECO:0000256" key="2">
    <source>
        <dbReference type="ARBA" id="ARBA00010382"/>
    </source>
</evidence>
<keyword evidence="5 10" id="KW-0863">Zinc-finger</keyword>
<dbReference type="PROSITE" id="PS50158">
    <property type="entry name" value="ZF_CCHC"/>
    <property type="match status" value="1"/>
</dbReference>
<keyword evidence="8 12" id="KW-0508">mRNA splicing</keyword>
<evidence type="ECO:0000256" key="9">
    <source>
        <dbReference type="ARBA" id="ARBA00023242"/>
    </source>
</evidence>
<feature type="region of interest" description="Disordered" evidence="13">
    <location>
        <begin position="530"/>
        <end position="551"/>
    </location>
</feature>
<organism evidence="15 16">
    <name type="scientific">Anopheles culicifacies</name>
    <dbReference type="NCBI Taxonomy" id="139723"/>
    <lineage>
        <taxon>Eukaryota</taxon>
        <taxon>Metazoa</taxon>
        <taxon>Ecdysozoa</taxon>
        <taxon>Arthropoda</taxon>
        <taxon>Hexapoda</taxon>
        <taxon>Insecta</taxon>
        <taxon>Pterygota</taxon>
        <taxon>Neoptera</taxon>
        <taxon>Endopterygota</taxon>
        <taxon>Diptera</taxon>
        <taxon>Nematocera</taxon>
        <taxon>Culicoidea</taxon>
        <taxon>Culicidae</taxon>
        <taxon>Anophelinae</taxon>
        <taxon>Anopheles</taxon>
        <taxon>culicifacies species complex</taxon>
    </lineage>
</organism>
<dbReference type="GO" id="GO:0045131">
    <property type="term" value="F:pre-mRNA branch point binding"/>
    <property type="evidence" value="ECO:0007669"/>
    <property type="project" value="UniProtKB-UniRule"/>
</dbReference>
<dbReference type="VEuPathDB" id="VectorBase:ACUA023747"/>
<dbReference type="Gene3D" id="3.30.1370.10">
    <property type="entry name" value="K Homology domain, type 1"/>
    <property type="match status" value="1"/>
</dbReference>
<accession>A0A182MQC5</accession>
<dbReference type="GO" id="GO:0008270">
    <property type="term" value="F:zinc ion binding"/>
    <property type="evidence" value="ECO:0007669"/>
    <property type="project" value="UniProtKB-UniRule"/>
</dbReference>
<dbReference type="GO" id="GO:0003729">
    <property type="term" value="F:mRNA binding"/>
    <property type="evidence" value="ECO:0007669"/>
    <property type="project" value="TreeGrafter"/>
</dbReference>
<evidence type="ECO:0000256" key="5">
    <source>
        <dbReference type="ARBA" id="ARBA00022771"/>
    </source>
</evidence>
<dbReference type="Pfam" id="PF22675">
    <property type="entry name" value="KH-I_KHDC4-BBP"/>
    <property type="match status" value="1"/>
</dbReference>
<dbReference type="Gene3D" id="6.10.140.1790">
    <property type="match status" value="1"/>
</dbReference>
<evidence type="ECO:0000256" key="6">
    <source>
        <dbReference type="ARBA" id="ARBA00022833"/>
    </source>
</evidence>
<dbReference type="AlphaFoldDB" id="A0A182MQC5"/>
<dbReference type="PANTHER" id="PTHR11208">
    <property type="entry name" value="RNA-BINDING PROTEIN RELATED"/>
    <property type="match status" value="1"/>
</dbReference>
<evidence type="ECO:0000256" key="1">
    <source>
        <dbReference type="ARBA" id="ARBA00004123"/>
    </source>
</evidence>
<keyword evidence="3 12" id="KW-0507">mRNA processing</keyword>
<reference evidence="15" key="2">
    <citation type="submission" date="2020-05" db="UniProtKB">
        <authorList>
            <consortium name="EnsemblMetazoa"/>
        </authorList>
    </citation>
    <scope>IDENTIFICATION</scope>
    <source>
        <strain evidence="15">A-37</strain>
    </source>
</reference>
<dbReference type="GO" id="GO:0000398">
    <property type="term" value="P:mRNA splicing, via spliceosome"/>
    <property type="evidence" value="ECO:0007669"/>
    <property type="project" value="UniProtKB-UniRule"/>
</dbReference>
<dbReference type="PROSITE" id="PS50084">
    <property type="entry name" value="KH_TYPE_1"/>
    <property type="match status" value="1"/>
</dbReference>
<dbReference type="InterPro" id="IPR032570">
    <property type="entry name" value="SF1-HH"/>
</dbReference>
<dbReference type="InterPro" id="IPR004087">
    <property type="entry name" value="KH_dom"/>
</dbReference>
<feature type="domain" description="CCHC-type" evidence="14">
    <location>
        <begin position="305"/>
        <end position="319"/>
    </location>
</feature>
<evidence type="ECO:0000256" key="13">
    <source>
        <dbReference type="SAM" id="MobiDB-lite"/>
    </source>
</evidence>
<evidence type="ECO:0000313" key="16">
    <source>
        <dbReference type="Proteomes" id="UP000075883"/>
    </source>
</evidence>
<protein>
    <recommendedName>
        <fullName evidence="12">Branchpoint-bridging protein</fullName>
    </recommendedName>
</protein>
<dbReference type="STRING" id="139723.A0A182MQC5"/>
<evidence type="ECO:0000256" key="4">
    <source>
        <dbReference type="ARBA" id="ARBA00022723"/>
    </source>
</evidence>
<dbReference type="GO" id="GO:0005681">
    <property type="term" value="C:spliceosomal complex"/>
    <property type="evidence" value="ECO:0007669"/>
    <property type="project" value="UniProtKB-KW"/>
</dbReference>
<comment type="function">
    <text evidence="12">Necessary for the splicing of pre-mRNA. Has a role in the recognition of the branch site (5'-UACUAAC-3'), the pyrimidine tract and the 3'-splice site at the 3'-end of introns.</text>
</comment>
<dbReference type="EMBL" id="AXCM01006014">
    <property type="status" value="NOT_ANNOTATED_CDS"/>
    <property type="molecule type" value="Genomic_DNA"/>
</dbReference>
<dbReference type="InterPro" id="IPR036612">
    <property type="entry name" value="KH_dom_type_1_sf"/>
</dbReference>
<proteinExistence type="inferred from homology"/>
<dbReference type="PANTHER" id="PTHR11208:SF45">
    <property type="entry name" value="SPLICING FACTOR 1"/>
    <property type="match status" value="1"/>
</dbReference>
<evidence type="ECO:0000256" key="11">
    <source>
        <dbReference type="PROSITE-ProRule" id="PRU00117"/>
    </source>
</evidence>
<comment type="similarity">
    <text evidence="2 12">Belongs to the BBP/SF1 family.</text>
</comment>
<evidence type="ECO:0000256" key="8">
    <source>
        <dbReference type="ARBA" id="ARBA00023187"/>
    </source>
</evidence>
<keyword evidence="9 12" id="KW-0539">Nucleus</keyword>
<dbReference type="SUPFAM" id="SSF54791">
    <property type="entry name" value="Eukaryotic type KH-domain (KH-domain type I)"/>
    <property type="match status" value="1"/>
</dbReference>
<reference evidence="16" key="1">
    <citation type="submission" date="2013-09" db="EMBL/GenBank/DDBJ databases">
        <title>The Genome Sequence of Anopheles culicifacies species A.</title>
        <authorList>
            <consortium name="The Broad Institute Genomics Platform"/>
            <person name="Neafsey D.E."/>
            <person name="Besansky N."/>
            <person name="Howell P."/>
            <person name="Walton C."/>
            <person name="Young S.K."/>
            <person name="Zeng Q."/>
            <person name="Gargeya S."/>
            <person name="Fitzgerald M."/>
            <person name="Haas B."/>
            <person name="Abouelleil A."/>
            <person name="Allen A.W."/>
            <person name="Alvarado L."/>
            <person name="Arachchi H.M."/>
            <person name="Berlin A.M."/>
            <person name="Chapman S.B."/>
            <person name="Gainer-Dewar J."/>
            <person name="Goldberg J."/>
            <person name="Griggs A."/>
            <person name="Gujja S."/>
            <person name="Hansen M."/>
            <person name="Howarth C."/>
            <person name="Imamovic A."/>
            <person name="Ireland A."/>
            <person name="Larimer J."/>
            <person name="McCowan C."/>
            <person name="Murphy C."/>
            <person name="Pearson M."/>
            <person name="Poon T.W."/>
            <person name="Priest M."/>
            <person name="Roberts A."/>
            <person name="Saif S."/>
            <person name="Shea T."/>
            <person name="Sisk P."/>
            <person name="Sykes S."/>
            <person name="Wortman J."/>
            <person name="Nusbaum C."/>
            <person name="Birren B."/>
        </authorList>
    </citation>
    <scope>NUCLEOTIDE SEQUENCE [LARGE SCALE GENOMIC DNA]</scope>
    <source>
        <strain evidence="16">A-37</strain>
    </source>
</reference>
<feature type="region of interest" description="Disordered" evidence="13">
    <location>
        <begin position="28"/>
        <end position="60"/>
    </location>
</feature>
<evidence type="ECO:0000256" key="10">
    <source>
        <dbReference type="PROSITE-ProRule" id="PRU00047"/>
    </source>
</evidence>
<dbReference type="InterPro" id="IPR001878">
    <property type="entry name" value="Znf_CCHC"/>
</dbReference>
<evidence type="ECO:0000256" key="7">
    <source>
        <dbReference type="ARBA" id="ARBA00022884"/>
    </source>
</evidence>
<evidence type="ECO:0000256" key="12">
    <source>
        <dbReference type="RuleBase" id="RU367126"/>
    </source>
</evidence>
<dbReference type="InterPro" id="IPR047086">
    <property type="entry name" value="SF1-HH_sf"/>
</dbReference>
<name>A0A182MQC5_9DIPT</name>
<comment type="subcellular location">
    <subcellularLocation>
        <location evidence="1 12">Nucleus</location>
    </subcellularLocation>
</comment>
<keyword evidence="16" id="KW-1185">Reference proteome</keyword>
<dbReference type="GO" id="GO:0048024">
    <property type="term" value="P:regulation of mRNA splicing, via spliceosome"/>
    <property type="evidence" value="ECO:0007669"/>
    <property type="project" value="TreeGrafter"/>
</dbReference>
<keyword evidence="6 12" id="KW-0862">Zinc</keyword>
<evidence type="ECO:0000313" key="15">
    <source>
        <dbReference type="EnsemblMetazoa" id="ACUA023747-PA"/>
    </source>
</evidence>
<evidence type="ECO:0000256" key="3">
    <source>
        <dbReference type="ARBA" id="ARBA00022664"/>
    </source>
</evidence>
<keyword evidence="4 12" id="KW-0479">Metal-binding</keyword>
<dbReference type="SMART" id="SM00322">
    <property type="entry name" value="KH"/>
    <property type="match status" value="1"/>
</dbReference>
<dbReference type="Pfam" id="PF16275">
    <property type="entry name" value="SF1-HH"/>
    <property type="match status" value="1"/>
</dbReference>
<keyword evidence="12" id="KW-0747">Spliceosome</keyword>
<evidence type="ECO:0000259" key="14">
    <source>
        <dbReference type="PROSITE" id="PS50158"/>
    </source>
</evidence>
<sequence>MQCNQHNCKNCGITIGIELLNTAPNSRALAMNNDSNHEEKSGISPRGKKRKSRWDDEKQAKERFQCMSPALPNTMSSIQQESYILQQQINELSKQLLLGDLSLPSNLQDRSPSPPPIYDHNGKRLNTRANRARQKLEEQRHQLITRMQTINPNFVPPLGYKPPGNYHTEKIILPQDEYPHINFIGVLIGPRGNTIKALEKETGTKIAIRGKGSSSPSKVASIHQSSEPLHVFIWASNSEAVANAAKRIQEVIEKGIADPSYLDHLRKQQLYTLAELNGTIRHHTDGHGSSRMKSYVGENASGIVCSTCGGSGHITSDCKLRSSHRDNSTSADDDAKFDEQYLALMEELNEKPSKSIPHPPQNITQQDVVPESDTSFQWTAKEADGNEAAAQQKLISKEPKPALLGNNPLSLPNYNWYNAGITFPGTSASPYETPQSVPSQIIHYPQPGVSTPPLDRPYHANYNGDISTLISGTDGQTLQPGNHNNGDYWTMLNSSIIIPPEWELCTFALRLHQKQDGSMGQLLTGYPQQKWPQRSWEHPGLRHVPQDAAGS</sequence>
<dbReference type="InterPro" id="IPR045071">
    <property type="entry name" value="BBP-like"/>
</dbReference>
<dbReference type="InterPro" id="IPR055256">
    <property type="entry name" value="KH_1_KHDC4/BBP-like"/>
</dbReference>
<keyword evidence="7 11" id="KW-0694">RNA-binding</keyword>
<dbReference type="Proteomes" id="UP000075883">
    <property type="component" value="Unassembled WGS sequence"/>
</dbReference>
<dbReference type="EnsemblMetazoa" id="ACUA023747-RA">
    <property type="protein sequence ID" value="ACUA023747-PA"/>
    <property type="gene ID" value="ACUA023747"/>
</dbReference>